<dbReference type="InterPro" id="IPR027417">
    <property type="entry name" value="P-loop_NTPase"/>
</dbReference>
<accession>A0A8W7PRD4</accession>
<evidence type="ECO:0000313" key="1">
    <source>
        <dbReference type="EnsemblMetazoa" id="ACOM036230-PA.1"/>
    </source>
</evidence>
<dbReference type="EnsemblMetazoa" id="ACOM036230-RA">
    <property type="protein sequence ID" value="ACOM036230-PA.1"/>
    <property type="gene ID" value="ACOM036230"/>
</dbReference>
<dbReference type="Proteomes" id="UP000075882">
    <property type="component" value="Unassembled WGS sequence"/>
</dbReference>
<dbReference type="Pfam" id="PF01715">
    <property type="entry name" value="IPPT"/>
    <property type="match status" value="1"/>
</dbReference>
<proteinExistence type="predicted"/>
<dbReference type="Gene3D" id="3.40.50.300">
    <property type="entry name" value="P-loop containing nucleotide triphosphate hydrolases"/>
    <property type="match status" value="1"/>
</dbReference>
<reference evidence="1" key="1">
    <citation type="submission" date="2022-08" db="UniProtKB">
        <authorList>
            <consortium name="EnsemblMetazoa"/>
        </authorList>
    </citation>
    <scope>IDENTIFICATION</scope>
</reference>
<protein>
    <submittedName>
        <fullName evidence="1">Uncharacterized protein</fullName>
    </submittedName>
</protein>
<organism evidence="1">
    <name type="scientific">Anopheles coluzzii</name>
    <name type="common">African malaria mosquito</name>
    <dbReference type="NCBI Taxonomy" id="1518534"/>
    <lineage>
        <taxon>Eukaryota</taxon>
        <taxon>Metazoa</taxon>
        <taxon>Ecdysozoa</taxon>
        <taxon>Arthropoda</taxon>
        <taxon>Hexapoda</taxon>
        <taxon>Insecta</taxon>
        <taxon>Pterygota</taxon>
        <taxon>Neoptera</taxon>
        <taxon>Endopterygota</taxon>
        <taxon>Diptera</taxon>
        <taxon>Nematocera</taxon>
        <taxon>Culicoidea</taxon>
        <taxon>Culicidae</taxon>
        <taxon>Anophelinae</taxon>
        <taxon>Anopheles</taxon>
    </lineage>
</organism>
<name>A0A8W7PRD4_ANOCL</name>
<dbReference type="VEuPathDB" id="VectorBase:ACON2_032296"/>
<dbReference type="AlphaFoldDB" id="A0A8W7PRD4"/>
<sequence length="107" mass="11498">MGRIVKAWTAATTPGREPKLVVKLCPSAGLSAGLSGKIRGWNLSMTSQMNDDDDGAGGGVYTGLDIVTAKATKEEQRQAVHHLLDVARPDQAFTVTHFRERALPIQL</sequence>